<proteinExistence type="predicted"/>
<dbReference type="EMBL" id="FN422398">
    <property type="protein sequence ID" value="CAZ66253.1"/>
    <property type="molecule type" value="Genomic_DNA"/>
</dbReference>
<protein>
    <submittedName>
        <fullName evidence="1">Uncharacterized protein</fullName>
    </submittedName>
</protein>
<accession>C8ZKL1</accession>
<organism evidence="1 2">
    <name type="scientific">Pseudomonas phage LUZ7</name>
    <dbReference type="NCBI Taxonomy" id="655097"/>
    <lineage>
        <taxon>Viruses</taxon>
        <taxon>Duplodnaviria</taxon>
        <taxon>Heunggongvirae</taxon>
        <taxon>Uroviricota</taxon>
        <taxon>Caudoviricetes</taxon>
        <taxon>Schitoviridae</taxon>
        <taxon>Migulavirinae</taxon>
        <taxon>Luzseptimavirus</taxon>
        <taxon>Luzseptimavirus LUZ7</taxon>
    </lineage>
</organism>
<keyword evidence="2" id="KW-1185">Reference proteome</keyword>
<reference evidence="2" key="1">
    <citation type="journal article" date="2010" name="Virology">
        <title>Molecular and physiological analysis of three Pseudomonas aeruginosa phages belonging to the "N4-like viruses".</title>
        <authorList>
            <person name="Ceyssens P.J."/>
            <person name="Brabban A."/>
            <person name="Rogge L."/>
            <person name="Lewis M.S."/>
            <person name="Pickard D."/>
            <person name="Goulding D."/>
            <person name="Dougan G."/>
            <person name="Nob en J.P."/>
            <person name="Kropinski A."/>
            <person name="Kutter E."/>
            <person name="Lavigne R."/>
        </authorList>
    </citation>
    <scope>NUCLEOTIDE SEQUENCE [LARGE SCALE GENOMIC DNA]</scope>
</reference>
<dbReference type="OrthoDB" id="39632at10239"/>
<dbReference type="RefSeq" id="YP_003358394.1">
    <property type="nucleotide sequence ID" value="NC_013691.1"/>
</dbReference>
<evidence type="ECO:0000313" key="2">
    <source>
        <dbReference type="Proteomes" id="UP000002615"/>
    </source>
</evidence>
<sequence>MNKDSEVGVSRCIYLDLLIDKFWKEGYLNRVNHLSNEKSAIYRSLLKGDLTHDEWTDLWDEIADRVAA</sequence>
<dbReference type="KEGG" id="vg:8684464"/>
<dbReference type="GeneID" id="8684464"/>
<dbReference type="Proteomes" id="UP000002615">
    <property type="component" value="Segment"/>
</dbReference>
<name>C8ZKL1_9CAUD</name>
<evidence type="ECO:0000313" key="1">
    <source>
        <dbReference type="EMBL" id="CAZ66253.1"/>
    </source>
</evidence>